<evidence type="ECO:0000256" key="6">
    <source>
        <dbReference type="ARBA" id="ARBA00022723"/>
    </source>
</evidence>
<evidence type="ECO:0000256" key="4">
    <source>
        <dbReference type="ARBA" id="ARBA00022617"/>
    </source>
</evidence>
<evidence type="ECO:0000256" key="8">
    <source>
        <dbReference type="ARBA" id="ARBA00022989"/>
    </source>
</evidence>
<feature type="transmembrane region" description="Helical" evidence="11">
    <location>
        <begin position="12"/>
        <end position="30"/>
    </location>
</feature>
<feature type="transmembrane region" description="Helical" evidence="11">
    <location>
        <begin position="199"/>
        <end position="220"/>
    </location>
</feature>
<dbReference type="PANTHER" id="PTHR10106:SF0">
    <property type="entry name" value="LD36721P"/>
    <property type="match status" value="1"/>
</dbReference>
<dbReference type="Pfam" id="PF03188">
    <property type="entry name" value="Cytochrom_B561"/>
    <property type="match status" value="1"/>
</dbReference>
<feature type="transmembrane region" description="Helical" evidence="11">
    <location>
        <begin position="157"/>
        <end position="179"/>
    </location>
</feature>
<keyword evidence="8 11" id="KW-1133">Transmembrane helix</keyword>
<evidence type="ECO:0000313" key="14">
    <source>
        <dbReference type="Proteomes" id="UP001497382"/>
    </source>
</evidence>
<keyword evidence="3" id="KW-0813">Transport</keyword>
<keyword evidence="4" id="KW-0349">Heme</keyword>
<keyword evidence="7" id="KW-0249">Electron transport</keyword>
<protein>
    <recommendedName>
        <fullName evidence="12">Cytochrome b561 domain-containing protein</fullName>
    </recommendedName>
</protein>
<feature type="transmembrane region" description="Helical" evidence="11">
    <location>
        <begin position="50"/>
        <end position="70"/>
    </location>
</feature>
<evidence type="ECO:0000256" key="7">
    <source>
        <dbReference type="ARBA" id="ARBA00022982"/>
    </source>
</evidence>
<comment type="cofactor">
    <cofactor evidence="1">
        <name>heme b</name>
        <dbReference type="ChEBI" id="CHEBI:60344"/>
    </cofactor>
</comment>
<proteinExistence type="predicted"/>
<dbReference type="PANTHER" id="PTHR10106">
    <property type="entry name" value="CYTOCHROME B561-RELATED"/>
    <property type="match status" value="1"/>
</dbReference>
<comment type="caution">
    <text evidence="13">The sequence shown here is derived from an EMBL/GenBank/DDBJ whole genome shotgun (WGS) entry which is preliminary data.</text>
</comment>
<evidence type="ECO:0000256" key="11">
    <source>
        <dbReference type="SAM" id="Phobius"/>
    </source>
</evidence>
<feature type="transmembrane region" description="Helical" evidence="11">
    <location>
        <begin position="120"/>
        <end position="145"/>
    </location>
</feature>
<keyword evidence="10 11" id="KW-0472">Membrane</keyword>
<evidence type="ECO:0000256" key="10">
    <source>
        <dbReference type="ARBA" id="ARBA00023136"/>
    </source>
</evidence>
<feature type="domain" description="Cytochrome b561" evidence="12">
    <location>
        <begin position="15"/>
        <end position="220"/>
    </location>
</feature>
<dbReference type="GO" id="GO:0046872">
    <property type="term" value="F:metal ion binding"/>
    <property type="evidence" value="ECO:0007669"/>
    <property type="project" value="UniProtKB-KW"/>
</dbReference>
<organism evidence="13 14">
    <name type="scientific">Larinioides sclopetarius</name>
    <dbReference type="NCBI Taxonomy" id="280406"/>
    <lineage>
        <taxon>Eukaryota</taxon>
        <taxon>Metazoa</taxon>
        <taxon>Ecdysozoa</taxon>
        <taxon>Arthropoda</taxon>
        <taxon>Chelicerata</taxon>
        <taxon>Arachnida</taxon>
        <taxon>Araneae</taxon>
        <taxon>Araneomorphae</taxon>
        <taxon>Entelegynae</taxon>
        <taxon>Araneoidea</taxon>
        <taxon>Araneidae</taxon>
        <taxon>Larinioides</taxon>
    </lineage>
</organism>
<name>A0AAV2BHM6_9ARAC</name>
<evidence type="ECO:0000313" key="13">
    <source>
        <dbReference type="EMBL" id="CAL1295735.1"/>
    </source>
</evidence>
<reference evidence="13 14" key="1">
    <citation type="submission" date="2024-04" db="EMBL/GenBank/DDBJ databases">
        <authorList>
            <person name="Rising A."/>
            <person name="Reimegard J."/>
            <person name="Sonavane S."/>
            <person name="Akerstrom W."/>
            <person name="Nylinder S."/>
            <person name="Hedman E."/>
            <person name="Kallberg Y."/>
        </authorList>
    </citation>
    <scope>NUCLEOTIDE SEQUENCE [LARGE SCALE GENOMIC DNA]</scope>
</reference>
<keyword evidence="5 11" id="KW-0812">Transmembrane</keyword>
<dbReference type="SMART" id="SM00665">
    <property type="entry name" value="B561"/>
    <property type="match status" value="1"/>
</dbReference>
<dbReference type="InterPro" id="IPR043205">
    <property type="entry name" value="CYB561/CYBRD1-like"/>
</dbReference>
<dbReference type="AlphaFoldDB" id="A0AAV2BHM6"/>
<feature type="transmembrane region" description="Helical" evidence="11">
    <location>
        <begin position="82"/>
        <end position="100"/>
    </location>
</feature>
<evidence type="ECO:0000256" key="5">
    <source>
        <dbReference type="ARBA" id="ARBA00022692"/>
    </source>
</evidence>
<evidence type="ECO:0000259" key="12">
    <source>
        <dbReference type="PROSITE" id="PS50939"/>
    </source>
</evidence>
<evidence type="ECO:0000256" key="3">
    <source>
        <dbReference type="ARBA" id="ARBA00022448"/>
    </source>
</evidence>
<dbReference type="GO" id="GO:0016491">
    <property type="term" value="F:oxidoreductase activity"/>
    <property type="evidence" value="ECO:0007669"/>
    <property type="project" value="InterPro"/>
</dbReference>
<dbReference type="Gene3D" id="1.20.120.1770">
    <property type="match status" value="1"/>
</dbReference>
<dbReference type="InterPro" id="IPR006593">
    <property type="entry name" value="Cyt_b561/ferric_Rdtase_TM"/>
</dbReference>
<accession>A0AAV2BHM6</accession>
<keyword evidence="14" id="KW-1185">Reference proteome</keyword>
<comment type="subcellular location">
    <subcellularLocation>
        <location evidence="2">Membrane</location>
        <topology evidence="2">Multi-pass membrane protein</topology>
    </subcellularLocation>
</comment>
<gene>
    <name evidence="13" type="ORF">LARSCL_LOCUS19441</name>
</gene>
<dbReference type="FunFam" id="1.20.120.1770:FF:000001">
    <property type="entry name" value="Cytochrome b reductase 1"/>
    <property type="match status" value="1"/>
</dbReference>
<evidence type="ECO:0000256" key="1">
    <source>
        <dbReference type="ARBA" id="ARBA00001970"/>
    </source>
</evidence>
<evidence type="ECO:0000256" key="9">
    <source>
        <dbReference type="ARBA" id="ARBA00023004"/>
    </source>
</evidence>
<dbReference type="PROSITE" id="PS50939">
    <property type="entry name" value="CYTOCHROME_B561"/>
    <property type="match status" value="1"/>
</dbReference>
<evidence type="ECO:0000256" key="2">
    <source>
        <dbReference type="ARBA" id="ARBA00004141"/>
    </source>
</evidence>
<dbReference type="Proteomes" id="UP001497382">
    <property type="component" value="Unassembled WGS sequence"/>
</dbReference>
<keyword evidence="9" id="KW-0408">Iron</keyword>
<keyword evidence="6" id="KW-0479">Metal-binding</keyword>
<sequence>MEYHNRKEYQIVYGLITVLGILNVVLVLIWTKNYLGGFAWQEDPLHQFNYHPVCAIVGLVVLYGKGLLLYRTLYYRGKATLKLLHTATMIVTFILAVISLKCVFDSHDYRLVPIPNLYSLHSWIGLGTVILFAFQLFCGFVTFLYPGVKTSFRKMYLQYHQFFGTIIFILAILSCHSGIMEKVKASLGTEYLNLPAAAYVANFLGVSITVFAVLVIYLLFLPHFKRRPLPEEDKICLELHENVS</sequence>
<dbReference type="EMBL" id="CAXIEN010000378">
    <property type="protein sequence ID" value="CAL1295735.1"/>
    <property type="molecule type" value="Genomic_DNA"/>
</dbReference>
<dbReference type="GO" id="GO:0016020">
    <property type="term" value="C:membrane"/>
    <property type="evidence" value="ECO:0007669"/>
    <property type="project" value="UniProtKB-SubCell"/>
</dbReference>